<dbReference type="GO" id="GO:0003700">
    <property type="term" value="F:DNA-binding transcription factor activity"/>
    <property type="evidence" value="ECO:0007669"/>
    <property type="project" value="InterPro"/>
</dbReference>
<dbReference type="RefSeq" id="WP_131748825.1">
    <property type="nucleotide sequence ID" value="NZ_CAACYI010000001.1"/>
</dbReference>
<reference evidence="5 6" key="1">
    <citation type="submission" date="2019-02" db="EMBL/GenBank/DDBJ databases">
        <authorList>
            <consortium name="Pathogen Informatics"/>
        </authorList>
    </citation>
    <scope>NUCLEOTIDE SEQUENCE [LARGE SCALE GENOMIC DNA]</scope>
    <source>
        <strain evidence="5 6">3012STDY7089603</strain>
    </source>
</reference>
<dbReference type="Gene3D" id="1.10.10.60">
    <property type="entry name" value="Homeodomain-like"/>
    <property type="match status" value="2"/>
</dbReference>
<organism evidence="5 6">
    <name type="scientific">Urinicoccus massiliensis</name>
    <dbReference type="NCBI Taxonomy" id="1723382"/>
    <lineage>
        <taxon>Bacteria</taxon>
        <taxon>Bacillati</taxon>
        <taxon>Bacillota</taxon>
        <taxon>Tissierellia</taxon>
        <taxon>Tissierellales</taxon>
        <taxon>Peptoniphilaceae</taxon>
        <taxon>Urinicoccus</taxon>
    </lineage>
</organism>
<keyword evidence="2" id="KW-0238">DNA-binding</keyword>
<comment type="caution">
    <text evidence="5">The sequence shown here is derived from an EMBL/GenBank/DDBJ whole genome shotgun (WGS) entry which is preliminary data.</text>
</comment>
<dbReference type="PROSITE" id="PS01124">
    <property type="entry name" value="HTH_ARAC_FAMILY_2"/>
    <property type="match status" value="1"/>
</dbReference>
<evidence type="ECO:0000256" key="1">
    <source>
        <dbReference type="ARBA" id="ARBA00023015"/>
    </source>
</evidence>
<dbReference type="PROSITE" id="PS00041">
    <property type="entry name" value="HTH_ARAC_FAMILY_1"/>
    <property type="match status" value="1"/>
</dbReference>
<dbReference type="AlphaFoldDB" id="A0A8H2M4B6"/>
<evidence type="ECO:0000259" key="4">
    <source>
        <dbReference type="PROSITE" id="PS01124"/>
    </source>
</evidence>
<dbReference type="GO" id="GO:0043565">
    <property type="term" value="F:sequence-specific DNA binding"/>
    <property type="evidence" value="ECO:0007669"/>
    <property type="project" value="InterPro"/>
</dbReference>
<keyword evidence="1" id="KW-0805">Transcription regulation</keyword>
<name>A0A8H2M4B6_9FIRM</name>
<sequence length="210" mass="24838">MYDYLNLVKKLKNSTLKNAKDTLYRELMPYSEDLASLQKYLDHLNVYLCTYFLLRYKLHLEKMAEIFDQKIQEVETFEQAFLLGEDILNEYKNRFGTVLLSVDHQLIKQALTYIQQHFHEKITLDTVSKKLHLSKNYLCHLFQEETGHKFCEYISLLRVQHAKKLIEEGKDSFTSISYTCGFSSQSHFSTTFKKYAGCTPKEYQKIILAK</sequence>
<gene>
    <name evidence="5" type="primary">melR</name>
    <name evidence="5" type="ORF">NCTC13150_00772</name>
</gene>
<feature type="domain" description="HTH araC/xylS-type" evidence="4">
    <location>
        <begin position="108"/>
        <end position="206"/>
    </location>
</feature>
<evidence type="ECO:0000313" key="6">
    <source>
        <dbReference type="Proteomes" id="UP000377798"/>
    </source>
</evidence>
<keyword evidence="3" id="KW-0804">Transcription</keyword>
<dbReference type="PANTHER" id="PTHR43280">
    <property type="entry name" value="ARAC-FAMILY TRANSCRIPTIONAL REGULATOR"/>
    <property type="match status" value="1"/>
</dbReference>
<dbReference type="Proteomes" id="UP000377798">
    <property type="component" value="Unassembled WGS sequence"/>
</dbReference>
<keyword evidence="6" id="KW-1185">Reference proteome</keyword>
<dbReference type="SUPFAM" id="SSF46689">
    <property type="entry name" value="Homeodomain-like"/>
    <property type="match status" value="2"/>
</dbReference>
<evidence type="ECO:0000313" key="5">
    <source>
        <dbReference type="EMBL" id="VFB16254.1"/>
    </source>
</evidence>
<protein>
    <submittedName>
        <fullName evidence="5">Melibiose operon regulatory protein</fullName>
    </submittedName>
</protein>
<evidence type="ECO:0000256" key="2">
    <source>
        <dbReference type="ARBA" id="ARBA00023125"/>
    </source>
</evidence>
<dbReference type="PANTHER" id="PTHR43280:SF34">
    <property type="entry name" value="ARAC-FAMILY TRANSCRIPTIONAL REGULATOR"/>
    <property type="match status" value="1"/>
</dbReference>
<dbReference type="InterPro" id="IPR009057">
    <property type="entry name" value="Homeodomain-like_sf"/>
</dbReference>
<dbReference type="EMBL" id="CAACYI010000001">
    <property type="protein sequence ID" value="VFB16254.1"/>
    <property type="molecule type" value="Genomic_DNA"/>
</dbReference>
<accession>A0A8H2M4B6</accession>
<proteinExistence type="predicted"/>
<dbReference type="InterPro" id="IPR018060">
    <property type="entry name" value="HTH_AraC"/>
</dbReference>
<dbReference type="Pfam" id="PF12833">
    <property type="entry name" value="HTH_18"/>
    <property type="match status" value="1"/>
</dbReference>
<dbReference type="InterPro" id="IPR018062">
    <property type="entry name" value="HTH_AraC-typ_CS"/>
</dbReference>
<dbReference type="PRINTS" id="PR00032">
    <property type="entry name" value="HTHARAC"/>
</dbReference>
<evidence type="ECO:0000256" key="3">
    <source>
        <dbReference type="ARBA" id="ARBA00023163"/>
    </source>
</evidence>
<dbReference type="InterPro" id="IPR020449">
    <property type="entry name" value="Tscrpt_reg_AraC-type_HTH"/>
</dbReference>
<dbReference type="SMART" id="SM00342">
    <property type="entry name" value="HTH_ARAC"/>
    <property type="match status" value="1"/>
</dbReference>